<comment type="caution">
    <text evidence="1">The sequence shown here is derived from an EMBL/GenBank/DDBJ whole genome shotgun (WGS) entry which is preliminary data.</text>
</comment>
<organism evidence="1 2">
    <name type="scientific">Paenibacillus elgii</name>
    <dbReference type="NCBI Taxonomy" id="189691"/>
    <lineage>
        <taxon>Bacteria</taxon>
        <taxon>Bacillati</taxon>
        <taxon>Bacillota</taxon>
        <taxon>Bacilli</taxon>
        <taxon>Bacillales</taxon>
        <taxon>Paenibacillaceae</taxon>
        <taxon>Paenibacillus</taxon>
    </lineage>
</organism>
<sequence>MYTQQDPIGLAGGLQLSDPNAWVDVIGLNKGDFCTRLRGWGIELGRYVSIRGWIECEEKDIATIKEICNHFIKDAEYELDLERRKLYQSGWNFPKATINWTAYVFYGADIREYHSNFIKKQLDEIAKLNSGITGYFLIDDHDADKKLCWQIFGGKLVETEQGEILFNQ</sequence>
<accession>A0A2T6FXL7</accession>
<evidence type="ECO:0000313" key="1">
    <source>
        <dbReference type="EMBL" id="PUA36647.1"/>
    </source>
</evidence>
<dbReference type="RefSeq" id="WP_108533694.1">
    <property type="nucleotide sequence ID" value="NZ_PYHP01000069.1"/>
</dbReference>
<protein>
    <submittedName>
        <fullName evidence="1">Uncharacterized protein</fullName>
    </submittedName>
</protein>
<reference evidence="1 2" key="1">
    <citation type="submission" date="2018-03" db="EMBL/GenBank/DDBJ databases">
        <title>Genome sequence of Paenibacillus elgii strain AC13 an antimicrobial compound producing bacteria.</title>
        <authorList>
            <person name="Kurokawa A.S."/>
            <person name="Araujo J.F."/>
            <person name="Costa R.A."/>
            <person name="Ortega D.B."/>
            <person name="Pires A.S."/>
            <person name="Pappas G.J.Jr."/>
            <person name="Franco O.L."/>
            <person name="Barreto C."/>
            <person name="Magalhaes B.S."/>
            <person name="Kruger R.H."/>
        </authorList>
    </citation>
    <scope>NUCLEOTIDE SEQUENCE [LARGE SCALE GENOMIC DNA]</scope>
    <source>
        <strain evidence="1 2">AC13</strain>
    </source>
</reference>
<gene>
    <name evidence="1" type="ORF">C8Z91_25040</name>
</gene>
<evidence type="ECO:0000313" key="2">
    <source>
        <dbReference type="Proteomes" id="UP000244184"/>
    </source>
</evidence>
<proteinExistence type="predicted"/>
<dbReference type="Proteomes" id="UP000244184">
    <property type="component" value="Unassembled WGS sequence"/>
</dbReference>
<dbReference type="AlphaFoldDB" id="A0A2T6FXL7"/>
<dbReference type="EMBL" id="PYHP01000069">
    <property type="protein sequence ID" value="PUA36647.1"/>
    <property type="molecule type" value="Genomic_DNA"/>
</dbReference>
<name>A0A2T6FXL7_9BACL</name>